<evidence type="ECO:0000313" key="2">
    <source>
        <dbReference type="Proteomes" id="UP001295794"/>
    </source>
</evidence>
<dbReference type="EMBL" id="CAVNYO010000001">
    <property type="protein sequence ID" value="CAK5261845.1"/>
    <property type="molecule type" value="Genomic_DNA"/>
</dbReference>
<accession>A0AAD2GSK6</accession>
<dbReference type="GO" id="GO:0005506">
    <property type="term" value="F:iron ion binding"/>
    <property type="evidence" value="ECO:0007669"/>
    <property type="project" value="InterPro"/>
</dbReference>
<dbReference type="AlphaFoldDB" id="A0AAD2GSK6"/>
<dbReference type="SUPFAM" id="SSF48264">
    <property type="entry name" value="Cytochrome P450"/>
    <property type="match status" value="1"/>
</dbReference>
<protein>
    <recommendedName>
        <fullName evidence="3">Cytochrome P450</fullName>
    </recommendedName>
</protein>
<dbReference type="Pfam" id="PF00067">
    <property type="entry name" value="p450"/>
    <property type="match status" value="1"/>
</dbReference>
<proteinExistence type="predicted"/>
<gene>
    <name evidence="1" type="ORF">MYCIT1_LOCUS79</name>
</gene>
<dbReference type="GO" id="GO:0020037">
    <property type="term" value="F:heme binding"/>
    <property type="evidence" value="ECO:0007669"/>
    <property type="project" value="InterPro"/>
</dbReference>
<name>A0AAD2GSK6_9AGAR</name>
<organism evidence="1 2">
    <name type="scientific">Mycena citricolor</name>
    <dbReference type="NCBI Taxonomy" id="2018698"/>
    <lineage>
        <taxon>Eukaryota</taxon>
        <taxon>Fungi</taxon>
        <taxon>Dikarya</taxon>
        <taxon>Basidiomycota</taxon>
        <taxon>Agaricomycotina</taxon>
        <taxon>Agaricomycetes</taxon>
        <taxon>Agaricomycetidae</taxon>
        <taxon>Agaricales</taxon>
        <taxon>Marasmiineae</taxon>
        <taxon>Mycenaceae</taxon>
        <taxon>Mycena</taxon>
    </lineage>
</organism>
<dbReference type="GO" id="GO:0004497">
    <property type="term" value="F:monooxygenase activity"/>
    <property type="evidence" value="ECO:0007669"/>
    <property type="project" value="InterPro"/>
</dbReference>
<evidence type="ECO:0000313" key="1">
    <source>
        <dbReference type="EMBL" id="CAK5261845.1"/>
    </source>
</evidence>
<dbReference type="Gene3D" id="1.10.630.10">
    <property type="entry name" value="Cytochrome P450"/>
    <property type="match status" value="1"/>
</dbReference>
<dbReference type="InterPro" id="IPR001128">
    <property type="entry name" value="Cyt_P450"/>
</dbReference>
<comment type="caution">
    <text evidence="1">The sequence shown here is derived from an EMBL/GenBank/DDBJ whole genome shotgun (WGS) entry which is preliminary data.</text>
</comment>
<dbReference type="GO" id="GO:0016705">
    <property type="term" value="F:oxidoreductase activity, acting on paired donors, with incorporation or reduction of molecular oxygen"/>
    <property type="evidence" value="ECO:0007669"/>
    <property type="project" value="InterPro"/>
</dbReference>
<sequence>MFPAAHLLLRQATEDNVLLVPKPVGEEGTITVPIAKGTTFIVDMVGAQYNPRYFDEPEKFKPSRWHGLPHLSYHRHHAVLPPRGTYWVPSDVLLRVPSRYPLAGGGGAI</sequence>
<evidence type="ECO:0008006" key="3">
    <source>
        <dbReference type="Google" id="ProtNLM"/>
    </source>
</evidence>
<keyword evidence="2" id="KW-1185">Reference proteome</keyword>
<dbReference type="Proteomes" id="UP001295794">
    <property type="component" value="Unassembled WGS sequence"/>
</dbReference>
<dbReference type="InterPro" id="IPR036396">
    <property type="entry name" value="Cyt_P450_sf"/>
</dbReference>
<reference evidence="1" key="1">
    <citation type="submission" date="2023-11" db="EMBL/GenBank/DDBJ databases">
        <authorList>
            <person name="De Vega J J."/>
            <person name="De Vega J J."/>
        </authorList>
    </citation>
    <scope>NUCLEOTIDE SEQUENCE</scope>
</reference>